<comment type="function">
    <text evidence="8">Ligates lysine onto the cytidine present at position 34 of the AUA codon-specific tRNA(Ile) that contains the anticodon CAU, in an ATP-dependent manner. Cytidine is converted to lysidine, thus changing the amino acid specificity of the tRNA from methionine to isoleucine.</text>
</comment>
<sequence length="478" mass="51902">MDGKMRPEAPPFRPAADLFRPGETVVAAVSGGLDSMALLAWLDDLRSALSLRLAVAHVHHGLRGPEADADAAFVAAEAQARGLPFYLVRLAKDAPAANVEAVLRARRYRALAAVARRIRAQAVAVAHTADDQRETLLLKLLRGTSPMGLAGMPAERPLAAGVRLVRPFLFVERTALAAYARARGLSYRHDRSNEDLRFFRNRIRHELYPALRELSPAVGRHLDRLSRLAAEEAAHWDAAVRPVLGSVRWRYGAAIVPVSALAGAPPPLQRRAIHLIWKCLLKLRDRPDAALGLEGLDGVLQAIGRGAPAAVELEGPFRAVLDGADLYFLPKDPGPHWTVRPPAAFFWPEARERVSFFLRPAVGPAAAPPAGPAPTAAARFGAAAVFRLAAGTPLVYRRRRPGDRLYRPDGRGPKLKDVLAELGVPRPLRRIVPVWAAGRDVLWVPGWVQAEALLPRPGEAAIEARTEAIDAGVWPCPF</sequence>
<gene>
    <name evidence="8" type="primary">tilS</name>
    <name evidence="10" type="ORF">SA87_06405</name>
</gene>
<reference evidence="10 11" key="1">
    <citation type="submission" date="2015-09" db="EMBL/GenBank/DDBJ databases">
        <title>Draft genome sequence of Hydrogenibacillus schlegelii DSM 2000.</title>
        <authorList>
            <person name="Hemp J."/>
        </authorList>
    </citation>
    <scope>NUCLEOTIDE SEQUENCE [LARGE SCALE GENOMIC DNA]</scope>
    <source>
        <strain evidence="10 11">MA 48</strain>
    </source>
</reference>
<dbReference type="SUPFAM" id="SSF82829">
    <property type="entry name" value="MesJ substrate recognition domain-like"/>
    <property type="match status" value="1"/>
</dbReference>
<dbReference type="InterPro" id="IPR012795">
    <property type="entry name" value="tRNA_Ile_lys_synt_N"/>
</dbReference>
<dbReference type="PANTHER" id="PTHR43033">
    <property type="entry name" value="TRNA(ILE)-LYSIDINE SYNTHASE-RELATED"/>
    <property type="match status" value="1"/>
</dbReference>
<evidence type="ECO:0000313" key="11">
    <source>
        <dbReference type="Proteomes" id="UP000243024"/>
    </source>
</evidence>
<organism evidence="10 11">
    <name type="scientific">Hydrogenibacillus schlegelii</name>
    <name type="common">Bacillus schlegelii</name>
    <dbReference type="NCBI Taxonomy" id="1484"/>
    <lineage>
        <taxon>Bacteria</taxon>
        <taxon>Bacillati</taxon>
        <taxon>Bacillota</taxon>
        <taxon>Bacilli</taxon>
        <taxon>Bacillales</taxon>
        <taxon>Bacillales Family X. Incertae Sedis</taxon>
        <taxon>Hydrogenibacillus</taxon>
    </lineage>
</organism>
<dbReference type="SUPFAM" id="SSF56037">
    <property type="entry name" value="PheT/TilS domain"/>
    <property type="match status" value="1"/>
</dbReference>
<dbReference type="GO" id="GO:0005524">
    <property type="term" value="F:ATP binding"/>
    <property type="evidence" value="ECO:0007669"/>
    <property type="project" value="UniProtKB-UniRule"/>
</dbReference>
<dbReference type="InterPro" id="IPR012094">
    <property type="entry name" value="tRNA_Ile_lys_synt"/>
</dbReference>
<dbReference type="CDD" id="cd01992">
    <property type="entry name" value="TilS_N"/>
    <property type="match status" value="1"/>
</dbReference>
<evidence type="ECO:0000313" key="10">
    <source>
        <dbReference type="EMBL" id="OAR04097.1"/>
    </source>
</evidence>
<dbReference type="GO" id="GO:0032267">
    <property type="term" value="F:tRNA(Ile)-lysidine synthase activity"/>
    <property type="evidence" value="ECO:0007669"/>
    <property type="project" value="UniProtKB-EC"/>
</dbReference>
<dbReference type="STRING" id="1484.SA87_06405"/>
<name>A0A179IN38_HYDSH</name>
<dbReference type="InterPro" id="IPR011063">
    <property type="entry name" value="TilS/TtcA_N"/>
</dbReference>
<dbReference type="SMART" id="SM00977">
    <property type="entry name" value="TilS_C"/>
    <property type="match status" value="1"/>
</dbReference>
<evidence type="ECO:0000256" key="7">
    <source>
        <dbReference type="ARBA" id="ARBA00048539"/>
    </source>
</evidence>
<dbReference type="EMBL" id="JXBB01000023">
    <property type="protein sequence ID" value="OAR04097.1"/>
    <property type="molecule type" value="Genomic_DNA"/>
</dbReference>
<keyword evidence="11" id="KW-1185">Reference proteome</keyword>
<dbReference type="Gene3D" id="3.40.50.620">
    <property type="entry name" value="HUPs"/>
    <property type="match status" value="1"/>
</dbReference>
<keyword evidence="5 8" id="KW-0547">Nucleotide-binding</keyword>
<dbReference type="RefSeq" id="WP_066201206.1">
    <property type="nucleotide sequence ID" value="NZ_CBCSAS010000041.1"/>
</dbReference>
<feature type="binding site" evidence="8">
    <location>
        <begin position="30"/>
        <end position="35"/>
    </location>
    <ligand>
        <name>ATP</name>
        <dbReference type="ChEBI" id="CHEBI:30616"/>
    </ligand>
</feature>
<feature type="domain" description="Lysidine-tRNA(Ile) synthetase C-terminal" evidence="9">
    <location>
        <begin position="394"/>
        <end position="464"/>
    </location>
</feature>
<keyword evidence="6 8" id="KW-0067">ATP-binding</keyword>
<dbReference type="GO" id="GO:0006400">
    <property type="term" value="P:tRNA modification"/>
    <property type="evidence" value="ECO:0007669"/>
    <property type="project" value="UniProtKB-UniRule"/>
</dbReference>
<evidence type="ECO:0000256" key="1">
    <source>
        <dbReference type="ARBA" id="ARBA00004496"/>
    </source>
</evidence>
<dbReference type="OrthoDB" id="9807403at2"/>
<evidence type="ECO:0000256" key="3">
    <source>
        <dbReference type="ARBA" id="ARBA00022598"/>
    </source>
</evidence>
<evidence type="ECO:0000256" key="4">
    <source>
        <dbReference type="ARBA" id="ARBA00022694"/>
    </source>
</evidence>
<dbReference type="HAMAP" id="MF_01161">
    <property type="entry name" value="tRNA_Ile_lys_synt"/>
    <property type="match status" value="1"/>
</dbReference>
<keyword evidence="2 8" id="KW-0963">Cytoplasm</keyword>
<dbReference type="SUPFAM" id="SSF52402">
    <property type="entry name" value="Adenine nucleotide alpha hydrolases-like"/>
    <property type="match status" value="1"/>
</dbReference>
<comment type="caution">
    <text evidence="10">The sequence shown here is derived from an EMBL/GenBank/DDBJ whole genome shotgun (WGS) entry which is preliminary data.</text>
</comment>
<dbReference type="Proteomes" id="UP000243024">
    <property type="component" value="Unassembled WGS sequence"/>
</dbReference>
<dbReference type="GO" id="GO:0005737">
    <property type="term" value="C:cytoplasm"/>
    <property type="evidence" value="ECO:0007669"/>
    <property type="project" value="UniProtKB-SubCell"/>
</dbReference>
<dbReference type="Pfam" id="PF01171">
    <property type="entry name" value="ATP_bind_3"/>
    <property type="match status" value="1"/>
</dbReference>
<evidence type="ECO:0000256" key="8">
    <source>
        <dbReference type="HAMAP-Rule" id="MF_01161"/>
    </source>
</evidence>
<dbReference type="Pfam" id="PF11734">
    <property type="entry name" value="TilS_C"/>
    <property type="match status" value="1"/>
</dbReference>
<evidence type="ECO:0000256" key="5">
    <source>
        <dbReference type="ARBA" id="ARBA00022741"/>
    </source>
</evidence>
<accession>A0A179IN38</accession>
<evidence type="ECO:0000256" key="2">
    <source>
        <dbReference type="ARBA" id="ARBA00022490"/>
    </source>
</evidence>
<protein>
    <recommendedName>
        <fullName evidence="8">tRNA(Ile)-lysidine synthase</fullName>
        <ecNumber evidence="8">6.3.4.19</ecNumber>
    </recommendedName>
    <alternativeName>
        <fullName evidence="8">tRNA(Ile)-2-lysyl-cytidine synthase</fullName>
    </alternativeName>
    <alternativeName>
        <fullName evidence="8">tRNA(Ile)-lysidine synthetase</fullName>
    </alternativeName>
</protein>
<keyword evidence="3 8" id="KW-0436">Ligase</keyword>
<dbReference type="PANTHER" id="PTHR43033:SF1">
    <property type="entry name" value="TRNA(ILE)-LYSIDINE SYNTHASE-RELATED"/>
    <property type="match status" value="1"/>
</dbReference>
<dbReference type="AlphaFoldDB" id="A0A179IN38"/>
<comment type="similarity">
    <text evidence="8">Belongs to the tRNA(Ile)-lysidine synthase family.</text>
</comment>
<dbReference type="NCBIfam" id="TIGR02432">
    <property type="entry name" value="lysidine_TilS_N"/>
    <property type="match status" value="1"/>
</dbReference>
<evidence type="ECO:0000259" key="9">
    <source>
        <dbReference type="SMART" id="SM00977"/>
    </source>
</evidence>
<proteinExistence type="inferred from homology"/>
<comment type="catalytic activity">
    <reaction evidence="7 8">
        <text>cytidine(34) in tRNA(Ile2) + L-lysine + ATP = lysidine(34) in tRNA(Ile2) + AMP + diphosphate + H(+)</text>
        <dbReference type="Rhea" id="RHEA:43744"/>
        <dbReference type="Rhea" id="RHEA-COMP:10625"/>
        <dbReference type="Rhea" id="RHEA-COMP:10670"/>
        <dbReference type="ChEBI" id="CHEBI:15378"/>
        <dbReference type="ChEBI" id="CHEBI:30616"/>
        <dbReference type="ChEBI" id="CHEBI:32551"/>
        <dbReference type="ChEBI" id="CHEBI:33019"/>
        <dbReference type="ChEBI" id="CHEBI:82748"/>
        <dbReference type="ChEBI" id="CHEBI:83665"/>
        <dbReference type="ChEBI" id="CHEBI:456215"/>
        <dbReference type="EC" id="6.3.4.19"/>
    </reaction>
</comment>
<comment type="domain">
    <text evidence="8">The N-terminal region contains the highly conserved SGGXDS motif, predicted to be a P-loop motif involved in ATP binding.</text>
</comment>
<dbReference type="InterPro" id="IPR014729">
    <property type="entry name" value="Rossmann-like_a/b/a_fold"/>
</dbReference>
<evidence type="ECO:0000256" key="6">
    <source>
        <dbReference type="ARBA" id="ARBA00022840"/>
    </source>
</evidence>
<dbReference type="InterPro" id="IPR012796">
    <property type="entry name" value="Lysidine-tRNA-synth_C"/>
</dbReference>
<comment type="subcellular location">
    <subcellularLocation>
        <location evidence="1 8">Cytoplasm</location>
    </subcellularLocation>
</comment>
<keyword evidence="4 8" id="KW-0819">tRNA processing</keyword>
<dbReference type="EC" id="6.3.4.19" evidence="8"/>